<dbReference type="Pfam" id="PF15697">
    <property type="entry name" value="DUF4666"/>
    <property type="match status" value="1"/>
</dbReference>
<sequence>MTRLQRSSVSFRRQGSSGHIWEDHRLDINANNFVGGGSVAVVAIEKDHHHRQEQAMMLSSPSNQGSECPAKRRRRALSTVLGKCLCSPTATT</sequence>
<evidence type="ECO:0000313" key="2">
    <source>
        <dbReference type="Proteomes" id="UP001419268"/>
    </source>
</evidence>
<organism evidence="1 2">
    <name type="scientific">Stephania cephalantha</name>
    <dbReference type="NCBI Taxonomy" id="152367"/>
    <lineage>
        <taxon>Eukaryota</taxon>
        <taxon>Viridiplantae</taxon>
        <taxon>Streptophyta</taxon>
        <taxon>Embryophyta</taxon>
        <taxon>Tracheophyta</taxon>
        <taxon>Spermatophyta</taxon>
        <taxon>Magnoliopsida</taxon>
        <taxon>Ranunculales</taxon>
        <taxon>Menispermaceae</taxon>
        <taxon>Menispermoideae</taxon>
        <taxon>Cissampelideae</taxon>
        <taxon>Stephania</taxon>
    </lineage>
</organism>
<evidence type="ECO:0000313" key="1">
    <source>
        <dbReference type="EMBL" id="KAK9104812.1"/>
    </source>
</evidence>
<dbReference type="EMBL" id="JBBNAG010000009">
    <property type="protein sequence ID" value="KAK9104812.1"/>
    <property type="molecule type" value="Genomic_DNA"/>
</dbReference>
<dbReference type="AlphaFoldDB" id="A0AAP0F6I7"/>
<dbReference type="InterPro" id="IPR031421">
    <property type="entry name" value="DUF4666"/>
</dbReference>
<keyword evidence="2" id="KW-1185">Reference proteome</keyword>
<proteinExistence type="predicted"/>
<comment type="caution">
    <text evidence="1">The sequence shown here is derived from an EMBL/GenBank/DDBJ whole genome shotgun (WGS) entry which is preliminary data.</text>
</comment>
<reference evidence="1 2" key="1">
    <citation type="submission" date="2024-01" db="EMBL/GenBank/DDBJ databases">
        <title>Genome assemblies of Stephania.</title>
        <authorList>
            <person name="Yang L."/>
        </authorList>
    </citation>
    <scope>NUCLEOTIDE SEQUENCE [LARGE SCALE GENOMIC DNA]</scope>
    <source>
        <strain evidence="1">JXDWG</strain>
        <tissue evidence="1">Leaf</tissue>
    </source>
</reference>
<protein>
    <submittedName>
        <fullName evidence="1">Uncharacterized protein</fullName>
    </submittedName>
</protein>
<dbReference type="Proteomes" id="UP001419268">
    <property type="component" value="Unassembled WGS sequence"/>
</dbReference>
<accession>A0AAP0F6I7</accession>
<gene>
    <name evidence="1" type="ORF">Scep_021656</name>
</gene>
<name>A0AAP0F6I7_9MAGN</name>